<feature type="transmembrane region" description="Helical" evidence="5">
    <location>
        <begin position="289"/>
        <end position="310"/>
    </location>
</feature>
<name>A0A543DAV9_9PSEU</name>
<comment type="caution">
    <text evidence="7">The sequence shown here is derived from an EMBL/GenBank/DDBJ whole genome shotgun (WGS) entry which is preliminary data.</text>
</comment>
<evidence type="ECO:0000313" key="7">
    <source>
        <dbReference type="EMBL" id="TQM06474.1"/>
    </source>
</evidence>
<dbReference type="InterPro" id="IPR020846">
    <property type="entry name" value="MFS_dom"/>
</dbReference>
<evidence type="ECO:0000256" key="4">
    <source>
        <dbReference type="ARBA" id="ARBA00023136"/>
    </source>
</evidence>
<dbReference type="InterPro" id="IPR011701">
    <property type="entry name" value="MFS"/>
</dbReference>
<keyword evidence="2 5" id="KW-0812">Transmembrane</keyword>
<dbReference type="GO" id="GO:0022857">
    <property type="term" value="F:transmembrane transporter activity"/>
    <property type="evidence" value="ECO:0007669"/>
    <property type="project" value="InterPro"/>
</dbReference>
<evidence type="ECO:0000256" key="2">
    <source>
        <dbReference type="ARBA" id="ARBA00022692"/>
    </source>
</evidence>
<keyword evidence="3 5" id="KW-1133">Transmembrane helix</keyword>
<dbReference type="EMBL" id="VFPA01000004">
    <property type="protein sequence ID" value="TQM06474.1"/>
    <property type="molecule type" value="Genomic_DNA"/>
</dbReference>
<keyword evidence="4 5" id="KW-0472">Membrane</keyword>
<organism evidence="7 8">
    <name type="scientific">Pseudonocardia kunmingensis</name>
    <dbReference type="NCBI Taxonomy" id="630975"/>
    <lineage>
        <taxon>Bacteria</taxon>
        <taxon>Bacillati</taxon>
        <taxon>Actinomycetota</taxon>
        <taxon>Actinomycetes</taxon>
        <taxon>Pseudonocardiales</taxon>
        <taxon>Pseudonocardiaceae</taxon>
        <taxon>Pseudonocardia</taxon>
    </lineage>
</organism>
<keyword evidence="8" id="KW-1185">Reference proteome</keyword>
<dbReference type="PROSITE" id="PS50850">
    <property type="entry name" value="MFS"/>
    <property type="match status" value="1"/>
</dbReference>
<dbReference type="Pfam" id="PF07690">
    <property type="entry name" value="MFS_1"/>
    <property type="match status" value="1"/>
</dbReference>
<evidence type="ECO:0000256" key="5">
    <source>
        <dbReference type="SAM" id="Phobius"/>
    </source>
</evidence>
<reference evidence="7 8" key="1">
    <citation type="submission" date="2019-06" db="EMBL/GenBank/DDBJ databases">
        <title>Sequencing the genomes of 1000 actinobacteria strains.</title>
        <authorList>
            <person name="Klenk H.-P."/>
        </authorList>
    </citation>
    <scope>NUCLEOTIDE SEQUENCE [LARGE SCALE GENOMIC DNA]</scope>
    <source>
        <strain evidence="7 8">DSM 45301</strain>
    </source>
</reference>
<dbReference type="PANTHER" id="PTHR23542">
    <property type="match status" value="1"/>
</dbReference>
<feature type="transmembrane region" description="Helical" evidence="5">
    <location>
        <begin position="345"/>
        <end position="369"/>
    </location>
</feature>
<feature type="domain" description="Major facilitator superfamily (MFS) profile" evidence="6">
    <location>
        <begin position="184"/>
        <end position="401"/>
    </location>
</feature>
<feature type="transmembrane region" description="Helical" evidence="5">
    <location>
        <begin position="63"/>
        <end position="84"/>
    </location>
</feature>
<accession>A0A543DAV9</accession>
<dbReference type="PANTHER" id="PTHR23542:SF1">
    <property type="entry name" value="MAJOR FACILITATOR SUPERFAMILY (MFS) PROFILE DOMAIN-CONTAINING PROTEIN"/>
    <property type="match status" value="1"/>
</dbReference>
<proteinExistence type="predicted"/>
<sequence length="401" mass="40295">MVGHDGHVEVDAASVRGLAAYRGVLSLPGVGTLTAVSFLARLPASAAPITITLHVVLTLGHGYAAAGLAGAAATVGMAIGAPLLGRLVDRRGLRTMLALTLSAQAVFWSVAPFLSYPALLAGALLGGLLGVPVFSVTRQSIAAMVPAARRRPAFALDSMSVEVSYMVGPAVGTLLALQASTTAAMWTVGAGWLVAGGALALLNPPTRAPQDASGAPPPPVRQWLDRRLLAALLATSAAVMVVFGTELSMIAGLERTGQAGWIPLVNAVWCLASIVGGFLYGAARRSRPLPALVAFLGVATLPLALAGPWWSWALLLVPAGLLMAPSVAASSETVSALAPEHVRGLVTGLHGSAITLGAAIATPLAGLVVDRASPAAAVVVLGSVGVAVALLVALLGRPRSS</sequence>
<evidence type="ECO:0000256" key="1">
    <source>
        <dbReference type="ARBA" id="ARBA00004651"/>
    </source>
</evidence>
<dbReference type="SUPFAM" id="SSF103473">
    <property type="entry name" value="MFS general substrate transporter"/>
    <property type="match status" value="1"/>
</dbReference>
<evidence type="ECO:0000313" key="8">
    <source>
        <dbReference type="Proteomes" id="UP000315677"/>
    </source>
</evidence>
<gene>
    <name evidence="7" type="ORF">FB558_6732</name>
</gene>
<dbReference type="InterPro" id="IPR036259">
    <property type="entry name" value="MFS_trans_sf"/>
</dbReference>
<dbReference type="AlphaFoldDB" id="A0A543DAV9"/>
<evidence type="ECO:0000256" key="3">
    <source>
        <dbReference type="ARBA" id="ARBA00022989"/>
    </source>
</evidence>
<dbReference type="Proteomes" id="UP000315677">
    <property type="component" value="Unassembled WGS sequence"/>
</dbReference>
<feature type="transmembrane region" description="Helical" evidence="5">
    <location>
        <begin position="259"/>
        <end position="282"/>
    </location>
</feature>
<feature type="transmembrane region" description="Helical" evidence="5">
    <location>
        <begin position="228"/>
        <end position="253"/>
    </location>
</feature>
<evidence type="ECO:0000259" key="6">
    <source>
        <dbReference type="PROSITE" id="PS50850"/>
    </source>
</evidence>
<dbReference type="Gene3D" id="1.20.1250.20">
    <property type="entry name" value="MFS general substrate transporter like domains"/>
    <property type="match status" value="1"/>
</dbReference>
<protein>
    <submittedName>
        <fullName evidence="7">Putative MFS family arabinose efflux permease</fullName>
    </submittedName>
</protein>
<feature type="transmembrane region" description="Helical" evidence="5">
    <location>
        <begin position="375"/>
        <end position="395"/>
    </location>
</feature>
<feature type="transmembrane region" description="Helical" evidence="5">
    <location>
        <begin position="183"/>
        <end position="202"/>
    </location>
</feature>
<comment type="subcellular location">
    <subcellularLocation>
        <location evidence="1">Cell membrane</location>
        <topology evidence="1">Multi-pass membrane protein</topology>
    </subcellularLocation>
</comment>
<dbReference type="GO" id="GO:0005886">
    <property type="term" value="C:plasma membrane"/>
    <property type="evidence" value="ECO:0007669"/>
    <property type="project" value="UniProtKB-SubCell"/>
</dbReference>